<accession>A0A4S1DWC0</accession>
<protein>
    <submittedName>
        <fullName evidence="1">3-oxoacyl-ACP synthase</fullName>
    </submittedName>
</protein>
<organism evidence="1 2">
    <name type="scientific">Flavivirga rizhaonensis</name>
    <dbReference type="NCBI Taxonomy" id="2559571"/>
    <lineage>
        <taxon>Bacteria</taxon>
        <taxon>Pseudomonadati</taxon>
        <taxon>Bacteroidota</taxon>
        <taxon>Flavobacteriia</taxon>
        <taxon>Flavobacteriales</taxon>
        <taxon>Flavobacteriaceae</taxon>
        <taxon>Flavivirga</taxon>
    </lineage>
</organism>
<evidence type="ECO:0000313" key="2">
    <source>
        <dbReference type="Proteomes" id="UP000307602"/>
    </source>
</evidence>
<dbReference type="AlphaFoldDB" id="A0A4S1DWC0"/>
<keyword evidence="2" id="KW-1185">Reference proteome</keyword>
<proteinExistence type="predicted"/>
<reference evidence="1 2" key="1">
    <citation type="submission" date="2019-04" db="EMBL/GenBank/DDBJ databases">
        <authorList>
            <person name="Liu A."/>
        </authorList>
    </citation>
    <scope>NUCLEOTIDE SEQUENCE [LARGE SCALE GENOMIC DNA]</scope>
    <source>
        <strain evidence="1 2">RZ03</strain>
    </source>
</reference>
<gene>
    <name evidence="1" type="ORF">EM932_11735</name>
</gene>
<dbReference type="Proteomes" id="UP000307602">
    <property type="component" value="Unassembled WGS sequence"/>
</dbReference>
<name>A0A4S1DWC0_9FLAO</name>
<dbReference type="RefSeq" id="WP_135877387.1">
    <property type="nucleotide sequence ID" value="NZ_SRSO01000015.1"/>
</dbReference>
<dbReference type="OrthoDB" id="667380at2"/>
<comment type="caution">
    <text evidence="1">The sequence shown here is derived from an EMBL/GenBank/DDBJ whole genome shotgun (WGS) entry which is preliminary data.</text>
</comment>
<dbReference type="EMBL" id="SRSO01000015">
    <property type="protein sequence ID" value="TGV02213.1"/>
    <property type="molecule type" value="Genomic_DNA"/>
</dbReference>
<sequence>MENALKIKEDLYLQCLDVINRRFQTVQNTINEIQVSLTSETKSSAGDKHETGRAMLQLEREKAGNQLAEIQKIKEILFKIDVSKTLKIVALGSIVYTSQANYFIAISAGELTIDGVQFYAISPSTPIGQLLKGKTVGEKIVFKGQKFTINQVV</sequence>
<evidence type="ECO:0000313" key="1">
    <source>
        <dbReference type="EMBL" id="TGV02213.1"/>
    </source>
</evidence>